<proteinExistence type="predicted"/>
<keyword evidence="1" id="KW-0812">Transmembrane</keyword>
<evidence type="ECO:0000313" key="3">
    <source>
        <dbReference type="Proteomes" id="UP000198535"/>
    </source>
</evidence>
<feature type="transmembrane region" description="Helical" evidence="1">
    <location>
        <begin position="21"/>
        <end position="41"/>
    </location>
</feature>
<evidence type="ECO:0000313" key="2">
    <source>
        <dbReference type="EMBL" id="SFM57019.1"/>
    </source>
</evidence>
<dbReference type="STRING" id="487685.SAMN04488696_1646"/>
<protein>
    <submittedName>
        <fullName evidence="2">Uncharacterized protein</fullName>
    </submittedName>
</protein>
<dbReference type="RefSeq" id="WP_091935910.1">
    <property type="nucleotide sequence ID" value="NZ_FOUJ01000003.1"/>
</dbReference>
<accession>A0A1I4RXQ6</accession>
<sequence>MFSELNYFYTSLKDWQKALMFSFISYSIILFGLIVAITFILKDFKFVLVFGLTFVYMGAVILLMIISVRILKKRLIEK</sequence>
<dbReference type="Proteomes" id="UP000198535">
    <property type="component" value="Unassembled WGS sequence"/>
</dbReference>
<feature type="transmembrane region" description="Helical" evidence="1">
    <location>
        <begin position="47"/>
        <end position="71"/>
    </location>
</feature>
<reference evidence="3" key="1">
    <citation type="submission" date="2016-10" db="EMBL/GenBank/DDBJ databases">
        <authorList>
            <person name="Varghese N."/>
            <person name="Submissions S."/>
        </authorList>
    </citation>
    <scope>NUCLEOTIDE SEQUENCE [LARGE SCALE GENOMIC DNA]</scope>
    <source>
        <strain evidence="3">Mob M</strain>
    </source>
</reference>
<evidence type="ECO:0000256" key="1">
    <source>
        <dbReference type="SAM" id="Phobius"/>
    </source>
</evidence>
<organism evidence="2 3">
    <name type="scientific">Methanolobus profundi</name>
    <dbReference type="NCBI Taxonomy" id="487685"/>
    <lineage>
        <taxon>Archaea</taxon>
        <taxon>Methanobacteriati</taxon>
        <taxon>Methanobacteriota</taxon>
        <taxon>Stenosarchaea group</taxon>
        <taxon>Methanomicrobia</taxon>
        <taxon>Methanosarcinales</taxon>
        <taxon>Methanosarcinaceae</taxon>
        <taxon>Methanolobus</taxon>
    </lineage>
</organism>
<dbReference type="OrthoDB" id="124796at2157"/>
<dbReference type="AlphaFoldDB" id="A0A1I4RXQ6"/>
<name>A0A1I4RXQ6_9EURY</name>
<keyword evidence="1" id="KW-0472">Membrane</keyword>
<dbReference type="EMBL" id="FOUJ01000003">
    <property type="protein sequence ID" value="SFM57019.1"/>
    <property type="molecule type" value="Genomic_DNA"/>
</dbReference>
<keyword evidence="1" id="KW-1133">Transmembrane helix</keyword>
<gene>
    <name evidence="2" type="ORF">SAMN04488696_1646</name>
</gene>
<keyword evidence="3" id="KW-1185">Reference proteome</keyword>